<accession>A0A8K0DBH0</accession>
<dbReference type="OrthoDB" id="10059102at2759"/>
<organism evidence="8 9">
    <name type="scientific">Ignelater luminosus</name>
    <name type="common">Cucubano</name>
    <name type="synonym">Pyrophorus luminosus</name>
    <dbReference type="NCBI Taxonomy" id="2038154"/>
    <lineage>
        <taxon>Eukaryota</taxon>
        <taxon>Metazoa</taxon>
        <taxon>Ecdysozoa</taxon>
        <taxon>Arthropoda</taxon>
        <taxon>Hexapoda</taxon>
        <taxon>Insecta</taxon>
        <taxon>Pterygota</taxon>
        <taxon>Neoptera</taxon>
        <taxon>Endopterygota</taxon>
        <taxon>Coleoptera</taxon>
        <taxon>Polyphaga</taxon>
        <taxon>Elateriformia</taxon>
        <taxon>Elateroidea</taxon>
        <taxon>Elateridae</taxon>
        <taxon>Agrypninae</taxon>
        <taxon>Pyrophorini</taxon>
        <taxon>Ignelater</taxon>
    </lineage>
</organism>
<feature type="chain" id="PRO_5035469414" description="Peptidase S1 domain-containing protein" evidence="6">
    <location>
        <begin position="17"/>
        <end position="258"/>
    </location>
</feature>
<keyword evidence="9" id="KW-1185">Reference proteome</keyword>
<evidence type="ECO:0000256" key="4">
    <source>
        <dbReference type="ARBA" id="ARBA00023157"/>
    </source>
</evidence>
<evidence type="ECO:0000256" key="2">
    <source>
        <dbReference type="ARBA" id="ARBA00022801"/>
    </source>
</evidence>
<dbReference type="GO" id="GO:0006508">
    <property type="term" value="P:proteolysis"/>
    <property type="evidence" value="ECO:0007669"/>
    <property type="project" value="UniProtKB-KW"/>
</dbReference>
<dbReference type="PANTHER" id="PTHR24276">
    <property type="entry name" value="POLYSERASE-RELATED"/>
    <property type="match status" value="1"/>
</dbReference>
<sequence length="258" mass="28330">MFRLVFTVALFAMTYGRQVAQSEGRIVEGKDAEIEDYPYQLSLEFLFHFCGASLIRPNVAVTAAYCTHKIDDYKPYLSVSAGSSLVHEGGQEANILNICSHPKYDSAILDYDVSVILLDQSFVLGARVQTIPLQPVNDEIPTGTVATVTGWGTLQENGSLPEKLQAVQVQKIEFSDCVELYSHHNKTVTDRMVCFGFTESGKDACKYDSGGPLVINGILVGLGSWEIGCAKPNQPGVYTKISHPEINSHINECLTKFE</sequence>
<evidence type="ECO:0000256" key="5">
    <source>
        <dbReference type="ARBA" id="ARBA00024195"/>
    </source>
</evidence>
<dbReference type="FunFam" id="2.40.10.10:FF:000068">
    <property type="entry name" value="transmembrane protease serine 2"/>
    <property type="match status" value="1"/>
</dbReference>
<dbReference type="InterPro" id="IPR009003">
    <property type="entry name" value="Peptidase_S1_PA"/>
</dbReference>
<dbReference type="FunFam" id="2.40.10.10:FF:000002">
    <property type="entry name" value="Transmembrane protease serine"/>
    <property type="match status" value="1"/>
</dbReference>
<feature type="signal peptide" evidence="6">
    <location>
        <begin position="1"/>
        <end position="16"/>
    </location>
</feature>
<feature type="domain" description="Peptidase S1" evidence="7">
    <location>
        <begin position="26"/>
        <end position="255"/>
    </location>
</feature>
<dbReference type="PROSITE" id="PS50240">
    <property type="entry name" value="TRYPSIN_DOM"/>
    <property type="match status" value="1"/>
</dbReference>
<dbReference type="InterPro" id="IPR001314">
    <property type="entry name" value="Peptidase_S1A"/>
</dbReference>
<dbReference type="InterPro" id="IPR043504">
    <property type="entry name" value="Peptidase_S1_PA_chymotrypsin"/>
</dbReference>
<evidence type="ECO:0000313" key="9">
    <source>
        <dbReference type="Proteomes" id="UP000801492"/>
    </source>
</evidence>
<evidence type="ECO:0000256" key="1">
    <source>
        <dbReference type="ARBA" id="ARBA00022670"/>
    </source>
</evidence>
<keyword evidence="1" id="KW-0645">Protease</keyword>
<evidence type="ECO:0000259" key="7">
    <source>
        <dbReference type="PROSITE" id="PS50240"/>
    </source>
</evidence>
<comment type="caution">
    <text evidence="8">The sequence shown here is derived from an EMBL/GenBank/DDBJ whole genome shotgun (WGS) entry which is preliminary data.</text>
</comment>
<gene>
    <name evidence="8" type="ORF">ILUMI_06239</name>
</gene>
<keyword evidence="4" id="KW-1015">Disulfide bond</keyword>
<dbReference type="PRINTS" id="PR00722">
    <property type="entry name" value="CHYMOTRYPSIN"/>
</dbReference>
<evidence type="ECO:0000256" key="6">
    <source>
        <dbReference type="SAM" id="SignalP"/>
    </source>
</evidence>
<dbReference type="Pfam" id="PF00089">
    <property type="entry name" value="Trypsin"/>
    <property type="match status" value="1"/>
</dbReference>
<dbReference type="CDD" id="cd00190">
    <property type="entry name" value="Tryp_SPc"/>
    <property type="match status" value="1"/>
</dbReference>
<comment type="similarity">
    <text evidence="5">Belongs to the peptidase S1 family. CLIP subfamily.</text>
</comment>
<keyword evidence="2" id="KW-0378">Hydrolase</keyword>
<dbReference type="InterPro" id="IPR050430">
    <property type="entry name" value="Peptidase_S1"/>
</dbReference>
<keyword evidence="6" id="KW-0732">Signal</keyword>
<dbReference type="Gene3D" id="2.40.10.10">
    <property type="entry name" value="Trypsin-like serine proteases"/>
    <property type="match status" value="1"/>
</dbReference>
<proteinExistence type="inferred from homology"/>
<evidence type="ECO:0000313" key="8">
    <source>
        <dbReference type="EMBL" id="KAF2899947.1"/>
    </source>
</evidence>
<name>A0A8K0DBH0_IGNLU</name>
<dbReference type="SUPFAM" id="SSF50494">
    <property type="entry name" value="Trypsin-like serine proteases"/>
    <property type="match status" value="1"/>
</dbReference>
<protein>
    <recommendedName>
        <fullName evidence="7">Peptidase S1 domain-containing protein</fullName>
    </recommendedName>
</protein>
<dbReference type="EMBL" id="VTPC01002505">
    <property type="protein sequence ID" value="KAF2899947.1"/>
    <property type="molecule type" value="Genomic_DNA"/>
</dbReference>
<evidence type="ECO:0000256" key="3">
    <source>
        <dbReference type="ARBA" id="ARBA00022825"/>
    </source>
</evidence>
<dbReference type="GO" id="GO:0004252">
    <property type="term" value="F:serine-type endopeptidase activity"/>
    <property type="evidence" value="ECO:0007669"/>
    <property type="project" value="InterPro"/>
</dbReference>
<dbReference type="PANTHER" id="PTHR24276:SF91">
    <property type="entry name" value="AT26814P-RELATED"/>
    <property type="match status" value="1"/>
</dbReference>
<reference evidence="8" key="1">
    <citation type="submission" date="2019-08" db="EMBL/GenBank/DDBJ databases">
        <title>The genome of the North American firefly Photinus pyralis.</title>
        <authorList>
            <consortium name="Photinus pyralis genome working group"/>
            <person name="Fallon T.R."/>
            <person name="Sander Lower S.E."/>
            <person name="Weng J.-K."/>
        </authorList>
    </citation>
    <scope>NUCLEOTIDE SEQUENCE</scope>
    <source>
        <strain evidence="8">TRF0915ILg1</strain>
        <tissue evidence="8">Whole body</tissue>
    </source>
</reference>
<dbReference type="Proteomes" id="UP000801492">
    <property type="component" value="Unassembled WGS sequence"/>
</dbReference>
<keyword evidence="3" id="KW-0720">Serine protease</keyword>
<dbReference type="SMART" id="SM00020">
    <property type="entry name" value="Tryp_SPc"/>
    <property type="match status" value="1"/>
</dbReference>
<dbReference type="AlphaFoldDB" id="A0A8K0DBH0"/>
<dbReference type="InterPro" id="IPR001254">
    <property type="entry name" value="Trypsin_dom"/>
</dbReference>